<evidence type="ECO:0000256" key="5">
    <source>
        <dbReference type="ARBA" id="ARBA00022989"/>
    </source>
</evidence>
<name>A0A1W7A9S5_9STAP</name>
<keyword evidence="5 7" id="KW-1133">Transmembrane helix</keyword>
<dbReference type="GO" id="GO:0042158">
    <property type="term" value="P:lipoprotein biosynthetic process"/>
    <property type="evidence" value="ECO:0007669"/>
    <property type="project" value="UniProtKB-UniRule"/>
</dbReference>
<feature type="transmembrane region" description="Helical" evidence="7">
    <location>
        <begin position="47"/>
        <end position="70"/>
    </location>
</feature>
<dbReference type="PROSITE" id="PS01311">
    <property type="entry name" value="LGT"/>
    <property type="match status" value="1"/>
</dbReference>
<dbReference type="GeneID" id="35294856"/>
<protein>
    <recommendedName>
        <fullName evidence="7">Phosphatidylglycerol--prolipoprotein diacylglyceryl transferase</fullName>
        <ecNumber evidence="7">2.5.1.145</ecNumber>
    </recommendedName>
</protein>
<feature type="transmembrane region" description="Helical" evidence="7">
    <location>
        <begin position="175"/>
        <end position="193"/>
    </location>
</feature>
<dbReference type="InterPro" id="IPR001640">
    <property type="entry name" value="Lgt"/>
</dbReference>
<proteinExistence type="inferred from homology"/>
<dbReference type="EC" id="2.5.1.145" evidence="7"/>
<comment type="similarity">
    <text evidence="1 7">Belongs to the Lgt family.</text>
</comment>
<feature type="transmembrane region" description="Helical" evidence="7">
    <location>
        <begin position="90"/>
        <end position="107"/>
    </location>
</feature>
<dbReference type="OrthoDB" id="871140at2"/>
<keyword evidence="8" id="KW-0449">Lipoprotein</keyword>
<feature type="transmembrane region" description="Helical" evidence="7">
    <location>
        <begin position="114"/>
        <end position="132"/>
    </location>
</feature>
<evidence type="ECO:0000256" key="7">
    <source>
        <dbReference type="HAMAP-Rule" id="MF_01147"/>
    </source>
</evidence>
<dbReference type="PANTHER" id="PTHR30589">
    <property type="entry name" value="PROLIPOPROTEIN DIACYLGLYCERYL TRANSFERASE"/>
    <property type="match status" value="1"/>
</dbReference>
<keyword evidence="9" id="KW-1185">Reference proteome</keyword>
<dbReference type="GO" id="GO:0008961">
    <property type="term" value="F:phosphatidylglycerol-prolipoprotein diacylglyceryl transferase activity"/>
    <property type="evidence" value="ECO:0007669"/>
    <property type="project" value="UniProtKB-UniRule"/>
</dbReference>
<dbReference type="UniPathway" id="UPA00664"/>
<accession>A0A1W7A9S5</accession>
<dbReference type="RefSeq" id="WP_086042042.1">
    <property type="nucleotide sequence ID" value="NZ_CBCRZA010000001.1"/>
</dbReference>
<keyword evidence="6 7" id="KW-0472">Membrane</keyword>
<dbReference type="HAMAP" id="MF_01147">
    <property type="entry name" value="Lgt"/>
    <property type="match status" value="1"/>
</dbReference>
<reference evidence="8 9" key="1">
    <citation type="journal article" date="2017" name="Int. J. Syst. Evol. Microbiol.">
        <title>Macrococcus canis sp. nov., a skin bacterium associated with infections in dogs.</title>
        <authorList>
            <person name="Gobeli Brawand S."/>
            <person name="Cotting K."/>
            <person name="Gomez-Sanz E."/>
            <person name="Collaud A."/>
            <person name="Thomann A."/>
            <person name="Brodard I."/>
            <person name="Rodriguez-Campos S."/>
            <person name="Strauss C."/>
            <person name="Perreten V."/>
        </authorList>
    </citation>
    <scope>NUCLEOTIDE SEQUENCE [LARGE SCALE GENOMIC DNA]</scope>
    <source>
        <strain evidence="8 9">KM45013</strain>
    </source>
</reference>
<dbReference type="KEGG" id="mcak:MCCS_07190"/>
<dbReference type="Proteomes" id="UP000194154">
    <property type="component" value="Chromosome"/>
</dbReference>
<comment type="function">
    <text evidence="7">Catalyzes the transfer of the diacylglyceryl group from phosphatidylglycerol to the sulfhydryl group of the N-terminal cysteine of a prolipoprotein, the first step in the formation of mature lipoproteins.</text>
</comment>
<dbReference type="Pfam" id="PF01790">
    <property type="entry name" value="LGT"/>
    <property type="match status" value="1"/>
</dbReference>
<sequence>MTPFDPVAFELFGYPVRWYGIIIAFGILIGYIIAQKETEKKHFKEDTLIDIVMWSVVSGIICARIYYVLFKWDYYQDHLSEIPMIMNGGIAIHGGLIGAIGMAYFLCKKKGISFFQLGDIAAPSIILGQAIGRWGNFMNQEAHGGVVSRDFLESLHLPKFIINQMNIDGTYYHPTFLYESLWSFIGFVILLLIRKRLKIGQTFLLYTIWYSIGRVFVEGLRTDSLMLTSNLRIAQVISIVIMVAAILIWLYRNYKYRLPRYGEVNEPLRSSADASFKSL</sequence>
<evidence type="ECO:0000313" key="8">
    <source>
        <dbReference type="EMBL" id="ARQ06369.1"/>
    </source>
</evidence>
<organism evidence="8 9">
    <name type="scientific">Macrococcoides canis</name>
    <dbReference type="NCBI Taxonomy" id="1855823"/>
    <lineage>
        <taxon>Bacteria</taxon>
        <taxon>Bacillati</taxon>
        <taxon>Bacillota</taxon>
        <taxon>Bacilli</taxon>
        <taxon>Bacillales</taxon>
        <taxon>Staphylococcaceae</taxon>
        <taxon>Macrococcoides</taxon>
    </lineage>
</organism>
<dbReference type="AlphaFoldDB" id="A0A1W7A9S5"/>
<comment type="pathway">
    <text evidence="7">Protein modification; lipoprotein biosynthesis (diacylglyceryl transfer).</text>
</comment>
<keyword evidence="3 7" id="KW-0808">Transferase</keyword>
<comment type="catalytic activity">
    <reaction evidence="7">
        <text>L-cysteinyl-[prolipoprotein] + a 1,2-diacyl-sn-glycero-3-phospho-(1'-sn-glycerol) = an S-1,2-diacyl-sn-glyceryl-L-cysteinyl-[prolipoprotein] + sn-glycerol 1-phosphate + H(+)</text>
        <dbReference type="Rhea" id="RHEA:56712"/>
        <dbReference type="Rhea" id="RHEA-COMP:14679"/>
        <dbReference type="Rhea" id="RHEA-COMP:14680"/>
        <dbReference type="ChEBI" id="CHEBI:15378"/>
        <dbReference type="ChEBI" id="CHEBI:29950"/>
        <dbReference type="ChEBI" id="CHEBI:57685"/>
        <dbReference type="ChEBI" id="CHEBI:64716"/>
        <dbReference type="ChEBI" id="CHEBI:140658"/>
        <dbReference type="EC" id="2.5.1.145"/>
    </reaction>
</comment>
<dbReference type="GO" id="GO:0005886">
    <property type="term" value="C:plasma membrane"/>
    <property type="evidence" value="ECO:0007669"/>
    <property type="project" value="UniProtKB-SubCell"/>
</dbReference>
<evidence type="ECO:0000256" key="2">
    <source>
        <dbReference type="ARBA" id="ARBA00022475"/>
    </source>
</evidence>
<feature type="binding site" evidence="7">
    <location>
        <position position="133"/>
    </location>
    <ligand>
        <name>a 1,2-diacyl-sn-glycero-3-phospho-(1'-sn-glycerol)</name>
        <dbReference type="ChEBI" id="CHEBI:64716"/>
    </ligand>
</feature>
<feature type="transmembrane region" description="Helical" evidence="7">
    <location>
        <begin position="16"/>
        <end position="35"/>
    </location>
</feature>
<evidence type="ECO:0000256" key="6">
    <source>
        <dbReference type="ARBA" id="ARBA00023136"/>
    </source>
</evidence>
<evidence type="ECO:0000256" key="3">
    <source>
        <dbReference type="ARBA" id="ARBA00022679"/>
    </source>
</evidence>
<evidence type="ECO:0000313" key="9">
    <source>
        <dbReference type="Proteomes" id="UP000194154"/>
    </source>
</evidence>
<dbReference type="NCBIfam" id="TIGR00544">
    <property type="entry name" value="lgt"/>
    <property type="match status" value="1"/>
</dbReference>
<keyword evidence="8" id="KW-0328">Glycosyltransferase</keyword>
<gene>
    <name evidence="7 8" type="primary">lgt</name>
    <name evidence="8" type="ORF">MCCS_07190</name>
</gene>
<dbReference type="PANTHER" id="PTHR30589:SF0">
    <property type="entry name" value="PHOSPHATIDYLGLYCEROL--PROLIPOPROTEIN DIACYLGLYCERYL TRANSFERASE"/>
    <property type="match status" value="1"/>
</dbReference>
<keyword evidence="4 7" id="KW-0812">Transmembrane</keyword>
<dbReference type="STRING" id="1855823.MCCS_07190"/>
<keyword evidence="2 7" id="KW-1003">Cell membrane</keyword>
<evidence type="ECO:0000256" key="1">
    <source>
        <dbReference type="ARBA" id="ARBA00007150"/>
    </source>
</evidence>
<feature type="transmembrane region" description="Helical" evidence="7">
    <location>
        <begin position="233"/>
        <end position="251"/>
    </location>
</feature>
<feature type="transmembrane region" description="Helical" evidence="7">
    <location>
        <begin position="203"/>
        <end position="221"/>
    </location>
</feature>
<dbReference type="EMBL" id="CP021059">
    <property type="protein sequence ID" value="ARQ06369.1"/>
    <property type="molecule type" value="Genomic_DNA"/>
</dbReference>
<comment type="subcellular location">
    <subcellularLocation>
        <location evidence="7">Cell membrane</location>
        <topology evidence="7">Multi-pass membrane protein</topology>
    </subcellularLocation>
</comment>
<evidence type="ECO:0000256" key="4">
    <source>
        <dbReference type="ARBA" id="ARBA00022692"/>
    </source>
</evidence>